<evidence type="ECO:0000313" key="1">
    <source>
        <dbReference type="EMBL" id="XDK31672.1"/>
    </source>
</evidence>
<dbReference type="AlphaFoldDB" id="A0AB39HLY1"/>
<sequence length="82" mass="10050">MNHKLIPRKHRREATKLIDEFKQYVFKNSSAYNNWFEFLEYQQTGAMDGWLEYTDKKYKALQWLRQITSIVNKLNFLVEESE</sequence>
<reference evidence="1" key="1">
    <citation type="submission" date="2024-07" db="EMBL/GenBank/DDBJ databases">
        <title>Halotolerant mesophilic bacterium Ornithinibacillus sp. 4-3, sp. nov., isolated from soil.</title>
        <authorList>
            <person name="Sidarenka A.V."/>
            <person name="Guliayeva D.E."/>
            <person name="Leanovich S.I."/>
            <person name="Hileuskaya K.S."/>
            <person name="Akhremchuk A.E."/>
            <person name="Sikolenko M.A."/>
            <person name="Valentovich L.N."/>
        </authorList>
    </citation>
    <scope>NUCLEOTIDE SEQUENCE</scope>
    <source>
        <strain evidence="1">4-3</strain>
    </source>
</reference>
<gene>
    <name evidence="1" type="ORF">AB4Y30_11605</name>
</gene>
<proteinExistence type="predicted"/>
<organism evidence="1">
    <name type="scientific">Ornithinibacillus sp. 4-3</name>
    <dbReference type="NCBI Taxonomy" id="3231488"/>
    <lineage>
        <taxon>Bacteria</taxon>
        <taxon>Bacillati</taxon>
        <taxon>Bacillota</taxon>
        <taxon>Bacilli</taxon>
        <taxon>Bacillales</taxon>
        <taxon>Bacillaceae</taxon>
        <taxon>Ornithinibacillus</taxon>
    </lineage>
</organism>
<accession>A0AB39HLY1</accession>
<protein>
    <submittedName>
        <fullName evidence="1">Uncharacterized protein</fullName>
    </submittedName>
</protein>
<dbReference type="EMBL" id="CP162599">
    <property type="protein sequence ID" value="XDK31672.1"/>
    <property type="molecule type" value="Genomic_DNA"/>
</dbReference>
<name>A0AB39HLY1_9BACI</name>
<dbReference type="RefSeq" id="WP_368652398.1">
    <property type="nucleotide sequence ID" value="NZ_CP162599.1"/>
</dbReference>